<gene>
    <name evidence="6" type="ORF">BCR32DRAFT_264447</name>
</gene>
<evidence type="ECO:0000256" key="5">
    <source>
        <dbReference type="SAM" id="MobiDB-lite"/>
    </source>
</evidence>
<dbReference type="AlphaFoldDB" id="A0A1Y1XMX3"/>
<reference evidence="6 7" key="2">
    <citation type="submission" date="2016-08" db="EMBL/GenBank/DDBJ databases">
        <title>Pervasive Adenine N6-methylation of Active Genes in Fungi.</title>
        <authorList>
            <consortium name="DOE Joint Genome Institute"/>
            <person name="Mondo S.J."/>
            <person name="Dannebaum R.O."/>
            <person name="Kuo R.C."/>
            <person name="Labutti K."/>
            <person name="Haridas S."/>
            <person name="Kuo A."/>
            <person name="Salamov A."/>
            <person name="Ahrendt S.R."/>
            <person name="Lipzen A."/>
            <person name="Sullivan W."/>
            <person name="Andreopoulos W.B."/>
            <person name="Clum A."/>
            <person name="Lindquist E."/>
            <person name="Daum C."/>
            <person name="Ramamoorthy G.K."/>
            <person name="Gryganskyi A."/>
            <person name="Culley D."/>
            <person name="Magnuson J.K."/>
            <person name="James T.Y."/>
            <person name="O'Malley M.A."/>
            <person name="Stajich J.E."/>
            <person name="Spatafora J.W."/>
            <person name="Visel A."/>
            <person name="Grigoriev I.V."/>
        </authorList>
    </citation>
    <scope>NUCLEOTIDE SEQUENCE [LARGE SCALE GENOMIC DNA]</scope>
    <source>
        <strain evidence="6 7">S4</strain>
    </source>
</reference>
<evidence type="ECO:0000256" key="1">
    <source>
        <dbReference type="ARBA" id="ARBA00022694"/>
    </source>
</evidence>
<dbReference type="Pfam" id="PF04032">
    <property type="entry name" value="Rpr2"/>
    <property type="match status" value="1"/>
</dbReference>
<evidence type="ECO:0000313" key="6">
    <source>
        <dbReference type="EMBL" id="ORX87099.1"/>
    </source>
</evidence>
<keyword evidence="7" id="KW-1185">Reference proteome</keyword>
<keyword evidence="3" id="KW-0862">Zinc</keyword>
<dbReference type="GO" id="GO:0046872">
    <property type="term" value="F:metal ion binding"/>
    <property type="evidence" value="ECO:0007669"/>
    <property type="project" value="UniProtKB-KW"/>
</dbReference>
<dbReference type="EMBL" id="MCFG01000012">
    <property type="protein sequence ID" value="ORX87099.1"/>
    <property type="molecule type" value="Genomic_DNA"/>
</dbReference>
<dbReference type="OrthoDB" id="128536at2759"/>
<proteinExistence type="inferred from homology"/>
<organism evidence="6 7">
    <name type="scientific">Anaeromyces robustus</name>
    <dbReference type="NCBI Taxonomy" id="1754192"/>
    <lineage>
        <taxon>Eukaryota</taxon>
        <taxon>Fungi</taxon>
        <taxon>Fungi incertae sedis</taxon>
        <taxon>Chytridiomycota</taxon>
        <taxon>Chytridiomycota incertae sedis</taxon>
        <taxon>Neocallimastigomycetes</taxon>
        <taxon>Neocallimastigales</taxon>
        <taxon>Neocallimastigaceae</taxon>
        <taxon>Anaeromyces</taxon>
    </lineage>
</organism>
<name>A0A1Y1XMX3_9FUNG</name>
<dbReference type="InterPro" id="IPR007175">
    <property type="entry name" value="Rpr2/Snm1/Rpp21"/>
</dbReference>
<dbReference type="GO" id="GO:0008033">
    <property type="term" value="P:tRNA processing"/>
    <property type="evidence" value="ECO:0007669"/>
    <property type="project" value="UniProtKB-KW"/>
</dbReference>
<dbReference type="PANTHER" id="PTHR14742">
    <property type="entry name" value="RIBONUCLEASE P SUBUNIT P21"/>
    <property type="match status" value="1"/>
</dbReference>
<feature type="compositionally biased region" description="Low complexity" evidence="5">
    <location>
        <begin position="55"/>
        <end position="66"/>
    </location>
</feature>
<comment type="similarity">
    <text evidence="4">Belongs to the eukaryotic/archaeal RNase P protein component 4 family.</text>
</comment>
<dbReference type="Proteomes" id="UP000193944">
    <property type="component" value="Unassembled WGS sequence"/>
</dbReference>
<comment type="caution">
    <text evidence="6">The sequence shown here is derived from an EMBL/GenBank/DDBJ whole genome shotgun (WGS) entry which is preliminary data.</text>
</comment>
<sequence>MGKKSKNNIAKATSISESNIRINFLYQASNLLAYTISKEIQSNIDLKKKEEKKSNNSNNNNNNNKNKTIKQCKDTKGITKKRKRIPLRIKRNKYVSDLYKNSIKNDETNNNDNNTNSMTENANAMDIDKPNNSLINLNLSLKDKKLNSITNKDYPLLPLARYYNTTLNVVAQKTVSRMDPNVKRSICKYCKTPLIPGLTSDIKIDDEETKYEISCKSCQTKREFKSDNPNYCLFTEKAAITTKVYEDYLQEMSKDKKKKGK</sequence>
<dbReference type="Gene3D" id="6.20.50.20">
    <property type="match status" value="1"/>
</dbReference>
<evidence type="ECO:0000256" key="2">
    <source>
        <dbReference type="ARBA" id="ARBA00022723"/>
    </source>
</evidence>
<dbReference type="STRING" id="1754192.A0A1Y1XMX3"/>
<reference evidence="6 7" key="1">
    <citation type="submission" date="2016-08" db="EMBL/GenBank/DDBJ databases">
        <title>A Parts List for Fungal Cellulosomes Revealed by Comparative Genomics.</title>
        <authorList>
            <consortium name="DOE Joint Genome Institute"/>
            <person name="Haitjema C.H."/>
            <person name="Gilmore S.P."/>
            <person name="Henske J.K."/>
            <person name="Solomon K.V."/>
            <person name="De Groot R."/>
            <person name="Kuo A."/>
            <person name="Mondo S.J."/>
            <person name="Salamov A.A."/>
            <person name="Labutti K."/>
            <person name="Zhao Z."/>
            <person name="Chiniquy J."/>
            <person name="Barry K."/>
            <person name="Brewer H.M."/>
            <person name="Purvine S.O."/>
            <person name="Wright A.T."/>
            <person name="Boxma B."/>
            <person name="Van Alen T."/>
            <person name="Hackstein J.H."/>
            <person name="Baker S.E."/>
            <person name="Grigoriev I.V."/>
            <person name="O'Malley M.A."/>
        </authorList>
    </citation>
    <scope>NUCLEOTIDE SEQUENCE [LARGE SCALE GENOMIC DNA]</scope>
    <source>
        <strain evidence="6 7">S4</strain>
    </source>
</reference>
<protein>
    <submittedName>
        <fullName evidence="6">Rpr2-domain-containing protein</fullName>
    </submittedName>
</protein>
<feature type="region of interest" description="Disordered" evidence="5">
    <location>
        <begin position="47"/>
        <end position="69"/>
    </location>
</feature>
<evidence type="ECO:0000256" key="3">
    <source>
        <dbReference type="ARBA" id="ARBA00022833"/>
    </source>
</evidence>
<keyword evidence="2" id="KW-0479">Metal-binding</keyword>
<evidence type="ECO:0000256" key="4">
    <source>
        <dbReference type="ARBA" id="ARBA00038402"/>
    </source>
</evidence>
<accession>A0A1Y1XMX3</accession>
<keyword evidence="1" id="KW-0819">tRNA processing</keyword>
<dbReference type="GO" id="GO:0005655">
    <property type="term" value="C:nucleolar ribonuclease P complex"/>
    <property type="evidence" value="ECO:0007669"/>
    <property type="project" value="TreeGrafter"/>
</dbReference>
<evidence type="ECO:0000313" key="7">
    <source>
        <dbReference type="Proteomes" id="UP000193944"/>
    </source>
</evidence>
<dbReference type="PANTHER" id="PTHR14742:SF0">
    <property type="entry name" value="RIBONUCLEASE P PROTEIN SUBUNIT P21"/>
    <property type="match status" value="1"/>
</dbReference>